<evidence type="ECO:0000256" key="4">
    <source>
        <dbReference type="PROSITE-ProRule" id="PRU10040"/>
    </source>
</evidence>
<dbReference type="PROSITE" id="PS51257">
    <property type="entry name" value="PROKAR_LIPOPROTEIN"/>
    <property type="match status" value="1"/>
</dbReference>
<sequence length="333" mass="36809">MDLKYAALISVLSLSLSCSSKADDTPKKEEQQIETVKYDLIVAQDGSGNFKTIQEAVNAVPSGKTKPFTIYIKNGIYKEIVTVPSSKTFVSFKGENVEKTIITYDNYAKRLNSEGKEYGTSGSASVFINGNNFTAEQITFENTSGIDAGQALAINIGAPKSAFKNCKFLGFQDTFYAGNGTLQYVTDSYIGGTVDFIFGGSTAFFENCILHSFRDGYLTAASTPQEQKYGYIFQKCKITAASDLKKASVYLGRPWRPYANVVFVECEMGGHIRPEGWHNWGNTDNEKTARYAEYESKGEGYQAGKRVSWSKQLTAEEAKLYSKQNVLGSWNPF</sequence>
<feature type="domain" description="Pectinesterase catalytic" evidence="6">
    <location>
        <begin position="39"/>
        <end position="327"/>
    </location>
</feature>
<dbReference type="GO" id="GO:0042545">
    <property type="term" value="P:cell wall modification"/>
    <property type="evidence" value="ECO:0007669"/>
    <property type="project" value="UniProtKB-UniRule"/>
</dbReference>
<dbReference type="GO" id="GO:0045490">
    <property type="term" value="P:pectin catabolic process"/>
    <property type="evidence" value="ECO:0007669"/>
    <property type="project" value="UniProtKB-UniRule"/>
</dbReference>
<gene>
    <name evidence="7" type="ordered locus">Pedsa_0465</name>
</gene>
<feature type="active site" evidence="4">
    <location>
        <position position="195"/>
    </location>
</feature>
<evidence type="ECO:0000256" key="3">
    <source>
        <dbReference type="ARBA" id="ARBA00023085"/>
    </source>
</evidence>
<evidence type="ECO:0000259" key="6">
    <source>
        <dbReference type="Pfam" id="PF01095"/>
    </source>
</evidence>
<evidence type="ECO:0000313" key="7">
    <source>
        <dbReference type="EMBL" id="ADY51047.1"/>
    </source>
</evidence>
<evidence type="ECO:0000313" key="8">
    <source>
        <dbReference type="Proteomes" id="UP000000310"/>
    </source>
</evidence>
<dbReference type="HOGENOM" id="CLU_012243_3_1_10"/>
<name>F0S5X6_PSESL</name>
<dbReference type="Gene3D" id="2.160.20.10">
    <property type="entry name" value="Single-stranded right-handed beta-helix, Pectin lyase-like"/>
    <property type="match status" value="1"/>
</dbReference>
<dbReference type="PANTHER" id="PTHR31321:SF57">
    <property type="entry name" value="PECTINESTERASE 53-RELATED"/>
    <property type="match status" value="1"/>
</dbReference>
<proteinExistence type="inferred from homology"/>
<feature type="signal peptide" evidence="5">
    <location>
        <begin position="1"/>
        <end position="22"/>
    </location>
</feature>
<feature type="chain" id="PRO_5005128730" description="Pectinesterase" evidence="5">
    <location>
        <begin position="23"/>
        <end position="333"/>
    </location>
</feature>
<dbReference type="Proteomes" id="UP000000310">
    <property type="component" value="Chromosome"/>
</dbReference>
<dbReference type="PROSITE" id="PS00503">
    <property type="entry name" value="PECTINESTERASE_2"/>
    <property type="match status" value="1"/>
</dbReference>
<protein>
    <recommendedName>
        <fullName evidence="5">Pectinesterase</fullName>
        <ecNumber evidence="5">3.1.1.11</ecNumber>
    </recommendedName>
</protein>
<dbReference type="AlphaFoldDB" id="F0S5X6"/>
<keyword evidence="3 5" id="KW-0063">Aspartyl esterase</keyword>
<dbReference type="STRING" id="762903.Pedsa_0465"/>
<reference evidence="7 8" key="1">
    <citation type="journal article" date="2011" name="Stand. Genomic Sci.">
        <title>Complete genome sequence of the gliding, heparinolytic Pedobacter saltans type strain (113).</title>
        <authorList>
            <person name="Liolios K."/>
            <person name="Sikorski J."/>
            <person name="Lu M."/>
            <person name="Nolan M."/>
            <person name="Lapidus A."/>
            <person name="Lucas S."/>
            <person name="Hammon N."/>
            <person name="Deshpande S."/>
            <person name="Cheng J.F."/>
            <person name="Tapia R."/>
            <person name="Han C."/>
            <person name="Goodwin L."/>
            <person name="Pitluck S."/>
            <person name="Huntemann M."/>
            <person name="Ivanova N."/>
            <person name="Pagani I."/>
            <person name="Mavromatis K."/>
            <person name="Ovchinikova G."/>
            <person name="Pati A."/>
            <person name="Chen A."/>
            <person name="Palaniappan K."/>
            <person name="Land M."/>
            <person name="Hauser L."/>
            <person name="Brambilla E.M."/>
            <person name="Kotsyurbenko O."/>
            <person name="Rohde M."/>
            <person name="Tindall B.J."/>
            <person name="Abt B."/>
            <person name="Goker M."/>
            <person name="Detter J.C."/>
            <person name="Woyke T."/>
            <person name="Bristow J."/>
            <person name="Eisen J.A."/>
            <person name="Markowitz V."/>
            <person name="Hugenholtz P."/>
            <person name="Klenk H.P."/>
            <person name="Kyrpides N.C."/>
        </authorList>
    </citation>
    <scope>NUCLEOTIDE SEQUENCE [LARGE SCALE GENOMIC DNA]</scope>
    <source>
        <strain evidence="8">ATCC 51119 / DSM 12145 / JCM 21818 / LMG 10337 / NBRC 100064 / NCIMB 13643</strain>
    </source>
</reference>
<dbReference type="GO" id="GO:0009279">
    <property type="term" value="C:cell outer membrane"/>
    <property type="evidence" value="ECO:0007669"/>
    <property type="project" value="TreeGrafter"/>
</dbReference>
<evidence type="ECO:0000256" key="2">
    <source>
        <dbReference type="ARBA" id="ARBA00022801"/>
    </source>
</evidence>
<dbReference type="InterPro" id="IPR000070">
    <property type="entry name" value="Pectinesterase_cat"/>
</dbReference>
<dbReference type="PANTHER" id="PTHR31321">
    <property type="entry name" value="ACYL-COA THIOESTER HYDROLASE YBHC-RELATED"/>
    <property type="match status" value="1"/>
</dbReference>
<evidence type="ECO:0000256" key="5">
    <source>
        <dbReference type="RuleBase" id="RU000589"/>
    </source>
</evidence>
<dbReference type="SUPFAM" id="SSF51126">
    <property type="entry name" value="Pectin lyase-like"/>
    <property type="match status" value="1"/>
</dbReference>
<evidence type="ECO:0000256" key="1">
    <source>
        <dbReference type="ARBA" id="ARBA00008891"/>
    </source>
</evidence>
<comment type="similarity">
    <text evidence="1">Belongs to the pectinesterase family.</text>
</comment>
<dbReference type="InterPro" id="IPR012334">
    <property type="entry name" value="Pectin_lyas_fold"/>
</dbReference>
<dbReference type="InterPro" id="IPR011050">
    <property type="entry name" value="Pectin_lyase_fold/virulence"/>
</dbReference>
<dbReference type="KEGG" id="psn:Pedsa_0465"/>
<dbReference type="InterPro" id="IPR033131">
    <property type="entry name" value="Pectinesterase_Asp_AS"/>
</dbReference>
<keyword evidence="2 5" id="KW-0378">Hydrolase</keyword>
<dbReference type="eggNOG" id="COG4677">
    <property type="taxonomic scope" value="Bacteria"/>
</dbReference>
<comment type="pathway">
    <text evidence="5">Glycan metabolism; pectin degradation; 2-dehydro-3-deoxy-D-gluconate from pectin: step 1/5.</text>
</comment>
<dbReference type="EMBL" id="CP002545">
    <property type="protein sequence ID" value="ADY51047.1"/>
    <property type="molecule type" value="Genomic_DNA"/>
</dbReference>
<dbReference type="OrthoDB" id="9804686at2"/>
<dbReference type="Pfam" id="PF01095">
    <property type="entry name" value="Pectinesterase"/>
    <property type="match status" value="1"/>
</dbReference>
<dbReference type="UniPathway" id="UPA00545">
    <property type="reaction ID" value="UER00823"/>
</dbReference>
<keyword evidence="8" id="KW-1185">Reference proteome</keyword>
<organism evidence="7 8">
    <name type="scientific">Pseudopedobacter saltans (strain ATCC 51119 / DSM 12145 / JCM 21818 / CCUG 39354 / LMG 10337 / NBRC 100064 / NCIMB 13643)</name>
    <name type="common">Pedobacter saltans</name>
    <dbReference type="NCBI Taxonomy" id="762903"/>
    <lineage>
        <taxon>Bacteria</taxon>
        <taxon>Pseudomonadati</taxon>
        <taxon>Bacteroidota</taxon>
        <taxon>Sphingobacteriia</taxon>
        <taxon>Sphingobacteriales</taxon>
        <taxon>Sphingobacteriaceae</taxon>
        <taxon>Pseudopedobacter</taxon>
    </lineage>
</organism>
<dbReference type="GO" id="GO:0030599">
    <property type="term" value="F:pectinesterase activity"/>
    <property type="evidence" value="ECO:0007669"/>
    <property type="project" value="UniProtKB-UniRule"/>
</dbReference>
<dbReference type="EC" id="3.1.1.11" evidence="5"/>
<dbReference type="RefSeq" id="WP_013631550.1">
    <property type="nucleotide sequence ID" value="NC_015177.1"/>
</dbReference>
<accession>F0S5X6</accession>
<keyword evidence="5" id="KW-0732">Signal</keyword>
<reference evidence="8" key="2">
    <citation type="submission" date="2011-02" db="EMBL/GenBank/DDBJ databases">
        <title>The complete genome of Pedobacter saltans DSM 12145.</title>
        <authorList>
            <consortium name="US DOE Joint Genome Institute (JGI-PGF)"/>
            <person name="Lucas S."/>
            <person name="Copeland A."/>
            <person name="Lapidus A."/>
            <person name="Bruce D."/>
            <person name="Goodwin L."/>
            <person name="Pitluck S."/>
            <person name="Kyrpides N."/>
            <person name="Mavromatis K."/>
            <person name="Pagani I."/>
            <person name="Ivanova N."/>
            <person name="Ovchinnikova G."/>
            <person name="Lu M."/>
            <person name="Detter J.C."/>
            <person name="Han C."/>
            <person name="Land M."/>
            <person name="Hauser L."/>
            <person name="Markowitz V."/>
            <person name="Cheng J.-F."/>
            <person name="Hugenholtz P."/>
            <person name="Woyke T."/>
            <person name="Wu D."/>
            <person name="Tindall B."/>
            <person name="Pomrenke H.G."/>
            <person name="Brambilla E."/>
            <person name="Klenk H.-P."/>
            <person name="Eisen J.A."/>
        </authorList>
    </citation>
    <scope>NUCLEOTIDE SEQUENCE [LARGE SCALE GENOMIC DNA]</scope>
    <source>
        <strain evidence="8">ATCC 51119 / DSM 12145 / JCM 21818 / LMG 10337 / NBRC 100064 / NCIMB 13643</strain>
    </source>
</reference>
<comment type="catalytic activity">
    <reaction evidence="5">
        <text>[(1-&gt;4)-alpha-D-galacturonosyl methyl ester](n) + n H2O = [(1-&gt;4)-alpha-D-galacturonosyl](n) + n methanol + n H(+)</text>
        <dbReference type="Rhea" id="RHEA:22380"/>
        <dbReference type="Rhea" id="RHEA-COMP:14570"/>
        <dbReference type="Rhea" id="RHEA-COMP:14573"/>
        <dbReference type="ChEBI" id="CHEBI:15377"/>
        <dbReference type="ChEBI" id="CHEBI:15378"/>
        <dbReference type="ChEBI" id="CHEBI:17790"/>
        <dbReference type="ChEBI" id="CHEBI:140522"/>
        <dbReference type="ChEBI" id="CHEBI:140523"/>
        <dbReference type="EC" id="3.1.1.11"/>
    </reaction>
</comment>